<accession>D4BDH0</accession>
<protein>
    <submittedName>
        <fullName evidence="1">Uncharacterized protein</fullName>
    </submittedName>
</protein>
<evidence type="ECO:0000313" key="1">
    <source>
        <dbReference type="EMBL" id="EFE08019.1"/>
    </source>
</evidence>
<dbReference type="AlphaFoldDB" id="D4BDH0"/>
<organism evidence="1 2">
    <name type="scientific">Citrobacter youngae ATCC 29220</name>
    <dbReference type="NCBI Taxonomy" id="500640"/>
    <lineage>
        <taxon>Bacteria</taxon>
        <taxon>Pseudomonadati</taxon>
        <taxon>Pseudomonadota</taxon>
        <taxon>Gammaproteobacteria</taxon>
        <taxon>Enterobacterales</taxon>
        <taxon>Enterobacteriaceae</taxon>
        <taxon>Citrobacter</taxon>
        <taxon>Citrobacter freundii complex</taxon>
    </lineage>
</organism>
<name>D4BDH0_9ENTR</name>
<dbReference type="EMBL" id="ABWL02000009">
    <property type="protein sequence ID" value="EFE08019.1"/>
    <property type="molecule type" value="Genomic_DNA"/>
</dbReference>
<gene>
    <name evidence="1" type="ORF">CIT292_08537</name>
</gene>
<comment type="caution">
    <text evidence="1">The sequence shown here is derived from an EMBL/GenBank/DDBJ whole genome shotgun (WGS) entry which is preliminary data.</text>
</comment>
<dbReference type="Proteomes" id="UP000003880">
    <property type="component" value="Unassembled WGS sequence"/>
</dbReference>
<proteinExistence type="predicted"/>
<dbReference type="HOGENOM" id="CLU_3181819_0_0_6"/>
<evidence type="ECO:0000313" key="2">
    <source>
        <dbReference type="Proteomes" id="UP000003880"/>
    </source>
</evidence>
<sequence length="46" mass="4638">MQGGGESGIAAAHDTDITANRFAKGGERFVLIGACGVITAGMFSHD</sequence>
<reference evidence="1 2" key="1">
    <citation type="submission" date="2010-02" db="EMBL/GenBank/DDBJ databases">
        <authorList>
            <person name="Weinstock G."/>
            <person name="Sodergren E."/>
            <person name="Clifton S."/>
            <person name="Fulton L."/>
            <person name="Fulton B."/>
            <person name="Courtney L."/>
            <person name="Fronick C."/>
            <person name="Harrison M."/>
            <person name="Strong C."/>
            <person name="Farmer C."/>
            <person name="Delahaunty K."/>
            <person name="Markovic C."/>
            <person name="Hall O."/>
            <person name="Minx P."/>
            <person name="Tomlinson C."/>
            <person name="Mitreva M."/>
            <person name="Nelson J."/>
            <person name="Hou S."/>
            <person name="Wollam A."/>
            <person name="Pepin K.H."/>
            <person name="Johnson M."/>
            <person name="Bhonagiri V."/>
            <person name="Zhang X."/>
            <person name="Suruliraj S."/>
            <person name="Warren W."/>
            <person name="Chinwalla A."/>
            <person name="Mardis E.R."/>
            <person name="Wilson R.K."/>
        </authorList>
    </citation>
    <scope>NUCLEOTIDE SEQUENCE [LARGE SCALE GENOMIC DNA]</scope>
    <source>
        <strain evidence="1 2">ATCC 29220</strain>
    </source>
</reference>